<gene>
    <name evidence="3" type="ORF">BBD41_13735</name>
</gene>
<sequence>MNTGKWIKAAGTASLAVTLLLTASAATVPSHVAAAAASEAKAAWNTIDLKHQPFTKNKVLFVPLKEVSESLQLQLTVVGKNQMYINSPKESVRIKVGQTRAVNAKGSVLRLEAAPVIKKGVTYVPASLITKAFAIPLRYDAKSGLATTFNQGIGYAYTANGSMLFWVSRENGTLYMGKAGTVPVKAGKISIENIDLLEIDAHKVNGHTYVADIYNTYGEPHIHEARYRVLIRDQKIIKTAATQNANFAGINYEPNVTGYKGNIAMMNGSKLELVHPTGKTVKTYDLAALTGVKDDFTVEAIEQDFLLVRPYTKASLYIVNPTGTKAELIYPEILDEESIKAIGEMPPNEVGFIGDGLTYVGYKSGKLTLQYDNPFLDIKKNLTYALPF</sequence>
<proteinExistence type="predicted"/>
<dbReference type="Gene3D" id="3.30.457.10">
    <property type="entry name" value="Copper amine oxidase-like, N-terminal domain"/>
    <property type="match status" value="1"/>
</dbReference>
<reference evidence="3" key="1">
    <citation type="submission" date="2016-08" db="EMBL/GenBank/DDBJ databases">
        <title>Complete Genome Seqeunce of Paenibacillus sp. nov. IHBB 9852 from high altitute lake of Indian trans-Himalayas.</title>
        <authorList>
            <person name="Kiran S."/>
            <person name="Swarnkar M.K."/>
            <person name="Rana A."/>
            <person name="Tewari R."/>
            <person name="Gulati A."/>
        </authorList>
    </citation>
    <scope>NUCLEOTIDE SEQUENCE [LARGE SCALE GENOMIC DNA]</scope>
    <source>
        <strain evidence="3">IHBB 9852</strain>
    </source>
</reference>
<dbReference type="InterPro" id="IPR036582">
    <property type="entry name" value="Mao_N_sf"/>
</dbReference>
<feature type="signal peptide" evidence="1">
    <location>
        <begin position="1"/>
        <end position="25"/>
    </location>
</feature>
<dbReference type="AlphaFoldDB" id="A0A1B2E0X9"/>
<evidence type="ECO:0000259" key="2">
    <source>
        <dbReference type="Pfam" id="PF07833"/>
    </source>
</evidence>
<name>A0A1B2E0X9_9BACL</name>
<dbReference type="RefSeq" id="WP_099477927.1">
    <property type="nucleotide sequence ID" value="NZ_CP016809.1"/>
</dbReference>
<accession>A0A1B2E0X9</accession>
<feature type="domain" description="Copper amine oxidase-like N-terminal" evidence="2">
    <location>
        <begin position="46"/>
        <end position="143"/>
    </location>
</feature>
<keyword evidence="1" id="KW-0732">Signal</keyword>
<evidence type="ECO:0000313" key="3">
    <source>
        <dbReference type="EMBL" id="ANY73547.1"/>
    </source>
</evidence>
<dbReference type="SUPFAM" id="SSF55383">
    <property type="entry name" value="Copper amine oxidase, domain N"/>
    <property type="match status" value="1"/>
</dbReference>
<organism evidence="3">
    <name type="scientific">Paenibacillus ihbetae</name>
    <dbReference type="NCBI Taxonomy" id="1870820"/>
    <lineage>
        <taxon>Bacteria</taxon>
        <taxon>Bacillati</taxon>
        <taxon>Bacillota</taxon>
        <taxon>Bacilli</taxon>
        <taxon>Bacillales</taxon>
        <taxon>Paenibacillaceae</taxon>
        <taxon>Paenibacillus</taxon>
    </lineage>
</organism>
<feature type="chain" id="PRO_5008535482" evidence="1">
    <location>
        <begin position="26"/>
        <end position="388"/>
    </location>
</feature>
<protein>
    <submittedName>
        <fullName evidence="3">Copper amine oxidase</fullName>
    </submittedName>
</protein>
<evidence type="ECO:0000256" key="1">
    <source>
        <dbReference type="SAM" id="SignalP"/>
    </source>
</evidence>
<dbReference type="Pfam" id="PF07833">
    <property type="entry name" value="Cu_amine_oxidN1"/>
    <property type="match status" value="1"/>
</dbReference>
<dbReference type="EMBL" id="CP016809">
    <property type="protein sequence ID" value="ANY73547.1"/>
    <property type="molecule type" value="Genomic_DNA"/>
</dbReference>
<dbReference type="KEGG" id="pib:BBD41_13735"/>
<dbReference type="InterPro" id="IPR012854">
    <property type="entry name" value="Cu_amine_oxidase-like_N"/>
</dbReference>